<sequence>MTNRENMFNLQVNQNGLKDVHPWTMWRPCASQKLQVMFICRKNHLTPASKTRKEVFWRQSP</sequence>
<dbReference type="AlphaFoldDB" id="A0A0E9RUS8"/>
<organism evidence="1">
    <name type="scientific">Anguilla anguilla</name>
    <name type="common">European freshwater eel</name>
    <name type="synonym">Muraena anguilla</name>
    <dbReference type="NCBI Taxonomy" id="7936"/>
    <lineage>
        <taxon>Eukaryota</taxon>
        <taxon>Metazoa</taxon>
        <taxon>Chordata</taxon>
        <taxon>Craniata</taxon>
        <taxon>Vertebrata</taxon>
        <taxon>Euteleostomi</taxon>
        <taxon>Actinopterygii</taxon>
        <taxon>Neopterygii</taxon>
        <taxon>Teleostei</taxon>
        <taxon>Anguilliformes</taxon>
        <taxon>Anguillidae</taxon>
        <taxon>Anguilla</taxon>
    </lineage>
</organism>
<evidence type="ECO:0000313" key="1">
    <source>
        <dbReference type="EMBL" id="JAH32864.1"/>
    </source>
</evidence>
<dbReference type="EMBL" id="GBXM01075713">
    <property type="protein sequence ID" value="JAH32864.1"/>
    <property type="molecule type" value="Transcribed_RNA"/>
</dbReference>
<reference evidence="1" key="2">
    <citation type="journal article" date="2015" name="Fish Shellfish Immunol.">
        <title>Early steps in the European eel (Anguilla anguilla)-Vibrio vulnificus interaction in the gills: Role of the RtxA13 toxin.</title>
        <authorList>
            <person name="Callol A."/>
            <person name="Pajuelo D."/>
            <person name="Ebbesson L."/>
            <person name="Teles M."/>
            <person name="MacKenzie S."/>
            <person name="Amaro C."/>
        </authorList>
    </citation>
    <scope>NUCLEOTIDE SEQUENCE</scope>
</reference>
<proteinExistence type="predicted"/>
<accession>A0A0E9RUS8</accession>
<protein>
    <submittedName>
        <fullName evidence="1">Uncharacterized protein</fullName>
    </submittedName>
</protein>
<name>A0A0E9RUS8_ANGAN</name>
<reference evidence="1" key="1">
    <citation type="submission" date="2014-11" db="EMBL/GenBank/DDBJ databases">
        <authorList>
            <person name="Amaro Gonzalez C."/>
        </authorList>
    </citation>
    <scope>NUCLEOTIDE SEQUENCE</scope>
</reference>